<dbReference type="SUPFAM" id="SSF47413">
    <property type="entry name" value="lambda repressor-like DNA-binding domains"/>
    <property type="match status" value="1"/>
</dbReference>
<evidence type="ECO:0000256" key="2">
    <source>
        <dbReference type="ARBA" id="ARBA00023015"/>
    </source>
</evidence>
<dbReference type="InterPro" id="IPR046335">
    <property type="entry name" value="LacI/GalR-like_sensor"/>
</dbReference>
<dbReference type="Pfam" id="PF00356">
    <property type="entry name" value="LacI"/>
    <property type="match status" value="1"/>
</dbReference>
<evidence type="ECO:0000313" key="7">
    <source>
        <dbReference type="Proteomes" id="UP000501830"/>
    </source>
</evidence>
<keyword evidence="3" id="KW-0238">DNA-binding</keyword>
<sequence length="318" mass="34984">MVGIKDLAKKAGVSISTASYALNGSARVSEKTRDRILAIADEMNYIPNMAGRNLRKKSTEIIGVYLTSYKGTFYADLLEAMLEAVKEKGYDLITCSGDRSRLFLPQGMIDGALILDAFFPDEEIMNYAKRGKSIVVMDRTIAHANIHQVLLDNRGGAKQAVNLLLENKPSQLFVISGPCGNYDSDERLIGAEEVLATTDIAYQILPGDYTAAAGYKAGQQIFERYQNKPIGIFALNDEMAIGLYNYFKTTALEIGKDIFIVGFDNIEIGDYLKPTLTSIGYSESEWGKVAVNTLLAMIEGMKTEDRNIQTKIYSGDSA</sequence>
<dbReference type="EMBL" id="CP049889">
    <property type="protein sequence ID" value="QIK51250.1"/>
    <property type="molecule type" value="Genomic_DNA"/>
</dbReference>
<dbReference type="InterPro" id="IPR000843">
    <property type="entry name" value="HTH_LacI"/>
</dbReference>
<dbReference type="InterPro" id="IPR028082">
    <property type="entry name" value="Peripla_BP_I"/>
</dbReference>
<evidence type="ECO:0000256" key="4">
    <source>
        <dbReference type="ARBA" id="ARBA00023163"/>
    </source>
</evidence>
<evidence type="ECO:0000256" key="1">
    <source>
        <dbReference type="ARBA" id="ARBA00022491"/>
    </source>
</evidence>
<dbReference type="Gene3D" id="3.40.50.2300">
    <property type="match status" value="2"/>
</dbReference>
<dbReference type="SMART" id="SM00354">
    <property type="entry name" value="HTH_LACI"/>
    <property type="match status" value="1"/>
</dbReference>
<dbReference type="PANTHER" id="PTHR30146:SF148">
    <property type="entry name" value="HTH-TYPE TRANSCRIPTIONAL REPRESSOR PURR-RELATED"/>
    <property type="match status" value="1"/>
</dbReference>
<keyword evidence="2" id="KW-0805">Transcription regulation</keyword>
<dbReference type="RefSeq" id="WP_166062302.1">
    <property type="nucleotide sequence ID" value="NZ_CP049889.1"/>
</dbReference>
<dbReference type="GeneID" id="94552383"/>
<protein>
    <submittedName>
        <fullName evidence="6">LacI family transcriptional regulator</fullName>
    </submittedName>
</protein>
<dbReference type="Gene3D" id="1.10.260.40">
    <property type="entry name" value="lambda repressor-like DNA-binding domains"/>
    <property type="match status" value="1"/>
</dbReference>
<accession>A0A6G7WG69</accession>
<reference evidence="6 7" key="1">
    <citation type="journal article" date="2017" name="Int. J. Syst. Evol. Microbiol.">
        <title>Jeotgalibaca porci sp. nov. and Jeotgalibaca arthritidis sp. nov., isolated from pigs, and emended description of the genus Jeotgalibaca.</title>
        <authorList>
            <person name="Zamora L."/>
            <person name="Perez-Sancho M."/>
            <person name="Dominguez L."/>
            <person name="Fernandez-Garayzabal J.F."/>
            <person name="Vela A.I."/>
        </authorList>
    </citation>
    <scope>NUCLEOTIDE SEQUENCE [LARGE SCALE GENOMIC DNA]</scope>
    <source>
        <strain evidence="6 7">CCUG 69148</strain>
    </source>
</reference>
<gene>
    <name evidence="6" type="ORF">G7058_03765</name>
</gene>
<dbReference type="PROSITE" id="PS00356">
    <property type="entry name" value="HTH_LACI_1"/>
    <property type="match status" value="1"/>
</dbReference>
<dbReference type="PROSITE" id="PS50932">
    <property type="entry name" value="HTH_LACI_2"/>
    <property type="match status" value="1"/>
</dbReference>
<evidence type="ECO:0000259" key="5">
    <source>
        <dbReference type="PROSITE" id="PS50932"/>
    </source>
</evidence>
<evidence type="ECO:0000256" key="3">
    <source>
        <dbReference type="ARBA" id="ARBA00023125"/>
    </source>
</evidence>
<keyword evidence="1" id="KW-0678">Repressor</keyword>
<dbReference type="GO" id="GO:0003700">
    <property type="term" value="F:DNA-binding transcription factor activity"/>
    <property type="evidence" value="ECO:0007669"/>
    <property type="project" value="TreeGrafter"/>
</dbReference>
<dbReference type="GO" id="GO:0000976">
    <property type="term" value="F:transcription cis-regulatory region binding"/>
    <property type="evidence" value="ECO:0007669"/>
    <property type="project" value="TreeGrafter"/>
</dbReference>
<dbReference type="InterPro" id="IPR010982">
    <property type="entry name" value="Lambda_DNA-bd_dom_sf"/>
</dbReference>
<keyword evidence="4" id="KW-0804">Transcription</keyword>
<name>A0A6G7WG69_9LACT</name>
<keyword evidence="7" id="KW-1185">Reference proteome</keyword>
<dbReference type="Proteomes" id="UP000501830">
    <property type="component" value="Chromosome"/>
</dbReference>
<dbReference type="Pfam" id="PF13377">
    <property type="entry name" value="Peripla_BP_3"/>
    <property type="match status" value="1"/>
</dbReference>
<dbReference type="CDD" id="cd06267">
    <property type="entry name" value="PBP1_LacI_sugar_binding-like"/>
    <property type="match status" value="1"/>
</dbReference>
<feature type="domain" description="HTH lacI-type" evidence="5">
    <location>
        <begin position="2"/>
        <end position="56"/>
    </location>
</feature>
<proteinExistence type="predicted"/>
<evidence type="ECO:0000313" key="6">
    <source>
        <dbReference type="EMBL" id="QIK51250.1"/>
    </source>
</evidence>
<dbReference type="SUPFAM" id="SSF53822">
    <property type="entry name" value="Periplasmic binding protein-like I"/>
    <property type="match status" value="1"/>
</dbReference>
<dbReference type="PANTHER" id="PTHR30146">
    <property type="entry name" value="LACI-RELATED TRANSCRIPTIONAL REPRESSOR"/>
    <property type="match status" value="1"/>
</dbReference>
<dbReference type="CDD" id="cd01392">
    <property type="entry name" value="HTH_LacI"/>
    <property type="match status" value="1"/>
</dbReference>
<dbReference type="AlphaFoldDB" id="A0A6G7WG69"/>
<organism evidence="6 7">
    <name type="scientific">Jeotgalibaca porci</name>
    <dbReference type="NCBI Taxonomy" id="1868793"/>
    <lineage>
        <taxon>Bacteria</taxon>
        <taxon>Bacillati</taxon>
        <taxon>Bacillota</taxon>
        <taxon>Bacilli</taxon>
        <taxon>Lactobacillales</taxon>
        <taxon>Carnobacteriaceae</taxon>
        <taxon>Jeotgalibaca</taxon>
    </lineage>
</organism>
<dbReference type="KEGG" id="jpo:G7058_03765"/>